<comment type="similarity">
    <text evidence="1 5">Belongs to the glycosyl hydrolase 1 family.</text>
</comment>
<evidence type="ECO:0008006" key="9">
    <source>
        <dbReference type="Google" id="ProtNLM"/>
    </source>
</evidence>
<evidence type="ECO:0000256" key="5">
    <source>
        <dbReference type="RuleBase" id="RU003690"/>
    </source>
</evidence>
<dbReference type="InterPro" id="IPR001360">
    <property type="entry name" value="Glyco_hydro_1"/>
</dbReference>
<dbReference type="GO" id="GO:0008422">
    <property type="term" value="F:beta-glucosidase activity"/>
    <property type="evidence" value="ECO:0007669"/>
    <property type="project" value="TreeGrafter"/>
</dbReference>
<dbReference type="PROSITE" id="PS00653">
    <property type="entry name" value="GLYCOSYL_HYDROL_F1_2"/>
    <property type="match status" value="1"/>
</dbReference>
<keyword evidence="2 6" id="KW-0378">Hydrolase</keyword>
<dbReference type="Proteomes" id="UP000176639">
    <property type="component" value="Unassembled WGS sequence"/>
</dbReference>
<protein>
    <recommendedName>
        <fullName evidence="9">Beta-glucosidase</fullName>
    </recommendedName>
</protein>
<dbReference type="Gene3D" id="3.20.20.80">
    <property type="entry name" value="Glycosidases"/>
    <property type="match status" value="1"/>
</dbReference>
<evidence type="ECO:0000256" key="4">
    <source>
        <dbReference type="PROSITE-ProRule" id="PRU10055"/>
    </source>
</evidence>
<dbReference type="PANTHER" id="PTHR10353:SF209">
    <property type="entry name" value="GALACTOLIPID GALACTOSYLTRANSFERASE SFR2, CHLOROPLASTIC"/>
    <property type="match status" value="1"/>
</dbReference>
<proteinExistence type="inferred from homology"/>
<evidence type="ECO:0000256" key="2">
    <source>
        <dbReference type="ARBA" id="ARBA00022801"/>
    </source>
</evidence>
<evidence type="ECO:0000256" key="6">
    <source>
        <dbReference type="RuleBase" id="RU004468"/>
    </source>
</evidence>
<dbReference type="PANTHER" id="PTHR10353">
    <property type="entry name" value="GLYCOSYL HYDROLASE"/>
    <property type="match status" value="1"/>
</dbReference>
<comment type="caution">
    <text evidence="7">The sequence shown here is derived from an EMBL/GenBank/DDBJ whole genome shotgun (WGS) entry which is preliminary data.</text>
</comment>
<organism evidence="7 8">
    <name type="scientific">Candidatus Azambacteria bacterium RBG_16_47_10</name>
    <dbReference type="NCBI Taxonomy" id="1797292"/>
    <lineage>
        <taxon>Bacteria</taxon>
        <taxon>Candidatus Azamiibacteriota</taxon>
    </lineage>
</organism>
<dbReference type="Pfam" id="PF00232">
    <property type="entry name" value="Glyco_hydro_1"/>
    <property type="match status" value="2"/>
</dbReference>
<feature type="active site" description="Nucleophile" evidence="4">
    <location>
        <position position="330"/>
    </location>
</feature>
<dbReference type="InterPro" id="IPR018120">
    <property type="entry name" value="Glyco_hydro_1_AS"/>
</dbReference>
<evidence type="ECO:0000256" key="3">
    <source>
        <dbReference type="ARBA" id="ARBA00023295"/>
    </source>
</evidence>
<accession>A0A1F5B0W0</accession>
<evidence type="ECO:0000313" key="7">
    <source>
        <dbReference type="EMBL" id="OGD24255.1"/>
    </source>
</evidence>
<dbReference type="PROSITE" id="PS00572">
    <property type="entry name" value="GLYCOSYL_HYDROL_F1_1"/>
    <property type="match status" value="1"/>
</dbReference>
<gene>
    <name evidence="7" type="ORF">A2Z10_03290</name>
</gene>
<keyword evidence="3 6" id="KW-0326">Glycosidase</keyword>
<dbReference type="EMBL" id="MEYI01000008">
    <property type="protein sequence ID" value="OGD24255.1"/>
    <property type="molecule type" value="Genomic_DNA"/>
</dbReference>
<dbReference type="InterPro" id="IPR017853">
    <property type="entry name" value="GH"/>
</dbReference>
<evidence type="ECO:0000313" key="8">
    <source>
        <dbReference type="Proteomes" id="UP000176639"/>
    </source>
</evidence>
<dbReference type="AlphaFoldDB" id="A0A1F5B0W0"/>
<dbReference type="PRINTS" id="PR00131">
    <property type="entry name" value="GLHYDRLASE1"/>
</dbReference>
<name>A0A1F5B0W0_9BACT</name>
<dbReference type="InterPro" id="IPR033132">
    <property type="entry name" value="GH_1_N_CS"/>
</dbReference>
<sequence>MERGQFPKGFLWGASTSAHQVEGGLRNDWTEWEKQNAEQLAQEAERRFGHLPIWSDIKTQAQNPQNYISGRACDHYNRYEEDFDIAQSLGHTAHRFSIEWSRIEPREGEFDEKEIEHYRNVVRALRARGMEPFVTLWHWTQPTWIADIGGWENKKTVEYFLRFVEKIADAYKNDVTHFIVLNEPNIYTAFGFITGSHPPGIKNIFKAKNVYLNLRAVQKGSYKVIHNGNPRAQVGIANSFMYFEEKNGLFFNTWIKNVVEYFWNFWFLNKIKNDLDFIGCNYYSRYLIGLGNKMVKTGDTSDLGWEIFPKGIYCILKHLGKYKKPLYVTENGIADAQDKQRRNFIEEHLFWTHKAIREGVDVRGYFHWSLLDNFEFPEVRGFWPRFGLVEVDYETMKRNIRPSAHTYAKICKTNTIDLTF</sequence>
<dbReference type="SUPFAM" id="SSF51445">
    <property type="entry name" value="(Trans)glycosidases"/>
    <property type="match status" value="1"/>
</dbReference>
<dbReference type="GO" id="GO:0005975">
    <property type="term" value="P:carbohydrate metabolic process"/>
    <property type="evidence" value="ECO:0007669"/>
    <property type="project" value="InterPro"/>
</dbReference>
<reference evidence="7 8" key="1">
    <citation type="journal article" date="2016" name="Nat. Commun.">
        <title>Thousands of microbial genomes shed light on interconnected biogeochemical processes in an aquifer system.</title>
        <authorList>
            <person name="Anantharaman K."/>
            <person name="Brown C.T."/>
            <person name="Hug L.A."/>
            <person name="Sharon I."/>
            <person name="Castelle C.J."/>
            <person name="Probst A.J."/>
            <person name="Thomas B.C."/>
            <person name="Singh A."/>
            <person name="Wilkins M.J."/>
            <person name="Karaoz U."/>
            <person name="Brodie E.L."/>
            <person name="Williams K.H."/>
            <person name="Hubbard S.S."/>
            <person name="Banfield J.F."/>
        </authorList>
    </citation>
    <scope>NUCLEOTIDE SEQUENCE [LARGE SCALE GENOMIC DNA]</scope>
</reference>
<evidence type="ECO:0000256" key="1">
    <source>
        <dbReference type="ARBA" id="ARBA00010838"/>
    </source>
</evidence>